<dbReference type="Pfam" id="PF07980">
    <property type="entry name" value="SusD_RagB"/>
    <property type="match status" value="1"/>
</dbReference>
<comment type="subcellular location">
    <subcellularLocation>
        <location evidence="1">Cell outer membrane</location>
    </subcellularLocation>
</comment>
<keyword evidence="3" id="KW-0732">Signal</keyword>
<evidence type="ECO:0000256" key="3">
    <source>
        <dbReference type="ARBA" id="ARBA00022729"/>
    </source>
</evidence>
<keyword evidence="9" id="KW-1185">Reference proteome</keyword>
<evidence type="ECO:0000256" key="1">
    <source>
        <dbReference type="ARBA" id="ARBA00004442"/>
    </source>
</evidence>
<reference evidence="9" key="1">
    <citation type="submission" date="2017-04" db="EMBL/GenBank/DDBJ databases">
        <authorList>
            <person name="Varghese N."/>
            <person name="Submissions S."/>
        </authorList>
    </citation>
    <scope>NUCLEOTIDE SEQUENCE [LARGE SCALE GENOMIC DNA]</scope>
    <source>
        <strain evidence="9">DSM 12126</strain>
    </source>
</reference>
<dbReference type="EMBL" id="FWXT01000003">
    <property type="protein sequence ID" value="SMC97081.1"/>
    <property type="molecule type" value="Genomic_DNA"/>
</dbReference>
<organism evidence="8 9">
    <name type="scientific">Pedobacter africanus</name>
    <dbReference type="NCBI Taxonomy" id="151894"/>
    <lineage>
        <taxon>Bacteria</taxon>
        <taxon>Pseudomonadati</taxon>
        <taxon>Bacteroidota</taxon>
        <taxon>Sphingobacteriia</taxon>
        <taxon>Sphingobacteriales</taxon>
        <taxon>Sphingobacteriaceae</taxon>
        <taxon>Pedobacter</taxon>
    </lineage>
</organism>
<dbReference type="CDD" id="cd08977">
    <property type="entry name" value="SusD"/>
    <property type="match status" value="1"/>
</dbReference>
<evidence type="ECO:0000256" key="2">
    <source>
        <dbReference type="ARBA" id="ARBA00006275"/>
    </source>
</evidence>
<comment type="similarity">
    <text evidence="2">Belongs to the SusD family.</text>
</comment>
<evidence type="ECO:0000259" key="7">
    <source>
        <dbReference type="Pfam" id="PF14322"/>
    </source>
</evidence>
<dbReference type="InterPro" id="IPR011990">
    <property type="entry name" value="TPR-like_helical_dom_sf"/>
</dbReference>
<gene>
    <name evidence="8" type="ORF">SAMN04488524_3841</name>
</gene>
<keyword evidence="4" id="KW-0472">Membrane</keyword>
<dbReference type="InterPro" id="IPR012944">
    <property type="entry name" value="SusD_RagB_dom"/>
</dbReference>
<dbReference type="GO" id="GO:0009279">
    <property type="term" value="C:cell outer membrane"/>
    <property type="evidence" value="ECO:0007669"/>
    <property type="project" value="UniProtKB-SubCell"/>
</dbReference>
<evidence type="ECO:0000313" key="9">
    <source>
        <dbReference type="Proteomes" id="UP000192756"/>
    </source>
</evidence>
<sequence>MKRLLGLLIFLIIIALNSACKKFLEIDPPKDKFGVAQVFENDETAISAITGIYSRMAFSGFASGDVNSVANLSGLTADEFRSHISSLDFFYQNEIPSSSTAISSLWTNIYTYIYTANAVIEGLPSSVGVTDATKKQLMGEAKFTRAFCYFYLVNLFGDVPLMVSTDYRTNDQAPRSSTTKVYEQIVTDLVDAETLLGNNYPTAERVRPNRSAAKALLARVYLYTKDWANAIAKATEIIDQKSTYTLVTDLDQVFLRTSKEAIWQLIPPDGRNTVEGGYFILTATPNRVSLTPVLMTAFSDVTDNRKTKWIGSFSNTTGTYYYPFKYKIKTNVTTSVAVTEYSMVIRLAELYLIRAEANAMLNKVDLSLEDIDAIRKRAGIVVPLTGLNQTQALAEIEKQRRLEFFSEWGHRWLDLKRLERATVVLSPLKGSTWKDTDIYYPLPDNEINRNNNLSQNLGY</sequence>
<feature type="domain" description="SusD-like N-terminal" evidence="7">
    <location>
        <begin position="23"/>
        <end position="222"/>
    </location>
</feature>
<dbReference type="Gene3D" id="1.25.40.390">
    <property type="match status" value="1"/>
</dbReference>
<accession>A0A1W2DHQ6</accession>
<proteinExistence type="inferred from homology"/>
<evidence type="ECO:0000313" key="8">
    <source>
        <dbReference type="EMBL" id="SMC97081.1"/>
    </source>
</evidence>
<dbReference type="Pfam" id="PF14322">
    <property type="entry name" value="SusD-like_3"/>
    <property type="match status" value="1"/>
</dbReference>
<dbReference type="STRING" id="151894.SAMN04488524_3841"/>
<protein>
    <submittedName>
        <fullName evidence="8">RagB/SusD domain-containing protein</fullName>
    </submittedName>
</protein>
<evidence type="ECO:0000256" key="5">
    <source>
        <dbReference type="ARBA" id="ARBA00023237"/>
    </source>
</evidence>
<dbReference type="Proteomes" id="UP000192756">
    <property type="component" value="Unassembled WGS sequence"/>
</dbReference>
<dbReference type="RefSeq" id="WP_084240612.1">
    <property type="nucleotide sequence ID" value="NZ_FWXT01000003.1"/>
</dbReference>
<dbReference type="SUPFAM" id="SSF48452">
    <property type="entry name" value="TPR-like"/>
    <property type="match status" value="1"/>
</dbReference>
<dbReference type="AlphaFoldDB" id="A0A1W2DHQ6"/>
<evidence type="ECO:0000256" key="4">
    <source>
        <dbReference type="ARBA" id="ARBA00023136"/>
    </source>
</evidence>
<name>A0A1W2DHQ6_9SPHI</name>
<evidence type="ECO:0000259" key="6">
    <source>
        <dbReference type="Pfam" id="PF07980"/>
    </source>
</evidence>
<dbReference type="OrthoDB" id="621570at2"/>
<feature type="domain" description="RagB/SusD" evidence="6">
    <location>
        <begin position="311"/>
        <end position="459"/>
    </location>
</feature>
<dbReference type="InterPro" id="IPR033985">
    <property type="entry name" value="SusD-like_N"/>
</dbReference>
<keyword evidence="5" id="KW-0998">Cell outer membrane</keyword>